<dbReference type="EMBL" id="JAALFE010000001">
    <property type="protein sequence ID" value="NGQ89317.1"/>
    <property type="molecule type" value="Genomic_DNA"/>
</dbReference>
<feature type="transmembrane region" description="Helical" evidence="7">
    <location>
        <begin position="198"/>
        <end position="215"/>
    </location>
</feature>
<dbReference type="RefSeq" id="WP_165046427.1">
    <property type="nucleotide sequence ID" value="NZ_JAALFE010000001.1"/>
</dbReference>
<dbReference type="InterPro" id="IPR003834">
    <property type="entry name" value="Cyt_c_assmbl_TM_dom"/>
</dbReference>
<dbReference type="GO" id="GO:0016020">
    <property type="term" value="C:membrane"/>
    <property type="evidence" value="ECO:0007669"/>
    <property type="project" value="UniProtKB-SubCell"/>
</dbReference>
<keyword evidence="5 7" id="KW-1133">Transmembrane helix</keyword>
<protein>
    <submittedName>
        <fullName evidence="9">Cytochrome c biogenesis protein CcdA</fullName>
    </submittedName>
</protein>
<feature type="domain" description="Cytochrome C biogenesis protein transmembrane" evidence="8">
    <location>
        <begin position="3"/>
        <end position="211"/>
    </location>
</feature>
<keyword evidence="10" id="KW-1185">Reference proteome</keyword>
<dbReference type="AlphaFoldDB" id="A0A6M1TMT9"/>
<sequence>MLSLLLAYGAGLLTLINPCVLPILPIVLATALSADRRAPLRLALGMSLSFVALGLGLSAAGPGLGLSPDTAARAAALLMAAFGLVMLVPAFAARFATATAGLAARADRGLGADWASSPTGQIAGGLLLGAVWSPCIGPTLGAAISLAAQRTDLLGAGLTMAAFAAGVSTLILGLAYCAKSRLQARKALLTRLAPKARPILGAAFLAVGLFLWSGLNHPVEAWLLDTLPPWLTDLSVAL</sequence>
<comment type="subcellular location">
    <subcellularLocation>
        <location evidence="1">Membrane</location>
        <topology evidence="1">Multi-pass membrane protein</topology>
    </subcellularLocation>
</comment>
<keyword evidence="4" id="KW-0201">Cytochrome c-type biogenesis</keyword>
<comment type="similarity">
    <text evidence="2">Belongs to the DsbD family.</text>
</comment>
<evidence type="ECO:0000256" key="4">
    <source>
        <dbReference type="ARBA" id="ARBA00022748"/>
    </source>
</evidence>
<keyword evidence="6 7" id="KW-0472">Membrane</keyword>
<gene>
    <name evidence="9" type="ORF">G5V65_00295</name>
</gene>
<dbReference type="InterPro" id="IPR051790">
    <property type="entry name" value="Cytochrome_c-biogenesis_DsbD"/>
</dbReference>
<dbReference type="PANTHER" id="PTHR31272:SF9">
    <property type="entry name" value="BLL1027 PROTEIN"/>
    <property type="match status" value="1"/>
</dbReference>
<evidence type="ECO:0000259" key="8">
    <source>
        <dbReference type="Pfam" id="PF02683"/>
    </source>
</evidence>
<name>A0A6M1TMT9_9RHOB</name>
<dbReference type="PANTHER" id="PTHR31272">
    <property type="entry name" value="CYTOCHROME C-TYPE BIOGENESIS PROTEIN HI_1454-RELATED"/>
    <property type="match status" value="1"/>
</dbReference>
<evidence type="ECO:0000313" key="9">
    <source>
        <dbReference type="EMBL" id="NGQ89317.1"/>
    </source>
</evidence>
<dbReference type="GO" id="GO:0017004">
    <property type="term" value="P:cytochrome complex assembly"/>
    <property type="evidence" value="ECO:0007669"/>
    <property type="project" value="UniProtKB-KW"/>
</dbReference>
<feature type="transmembrane region" description="Helical" evidence="7">
    <location>
        <begin position="125"/>
        <end position="148"/>
    </location>
</feature>
<feature type="transmembrane region" description="Helical" evidence="7">
    <location>
        <begin position="76"/>
        <end position="104"/>
    </location>
</feature>
<comment type="caution">
    <text evidence="9">The sequence shown here is derived from an EMBL/GenBank/DDBJ whole genome shotgun (WGS) entry which is preliminary data.</text>
</comment>
<dbReference type="Pfam" id="PF02683">
    <property type="entry name" value="DsbD_TM"/>
    <property type="match status" value="1"/>
</dbReference>
<proteinExistence type="inferred from homology"/>
<evidence type="ECO:0000256" key="3">
    <source>
        <dbReference type="ARBA" id="ARBA00022692"/>
    </source>
</evidence>
<organism evidence="9 10">
    <name type="scientific">Paragemmobacter kunshanensis</name>
    <dbReference type="NCBI Taxonomy" id="2583234"/>
    <lineage>
        <taxon>Bacteria</taxon>
        <taxon>Pseudomonadati</taxon>
        <taxon>Pseudomonadota</taxon>
        <taxon>Alphaproteobacteria</taxon>
        <taxon>Rhodobacterales</taxon>
        <taxon>Paracoccaceae</taxon>
        <taxon>Paragemmobacter</taxon>
    </lineage>
</organism>
<evidence type="ECO:0000256" key="1">
    <source>
        <dbReference type="ARBA" id="ARBA00004141"/>
    </source>
</evidence>
<evidence type="ECO:0000256" key="2">
    <source>
        <dbReference type="ARBA" id="ARBA00006143"/>
    </source>
</evidence>
<evidence type="ECO:0000256" key="7">
    <source>
        <dbReference type="SAM" id="Phobius"/>
    </source>
</evidence>
<keyword evidence="3 7" id="KW-0812">Transmembrane</keyword>
<reference evidence="9 10" key="1">
    <citation type="submission" date="2020-02" db="EMBL/GenBank/DDBJ databases">
        <title>Rhodobacter translucens sp. nov., a novel bacterium isolated from activated sludge.</title>
        <authorList>
            <person name="Liu J."/>
        </authorList>
    </citation>
    <scope>NUCLEOTIDE SEQUENCE [LARGE SCALE GENOMIC DNA]</scope>
    <source>
        <strain evidence="9 10">HX-7-19</strain>
    </source>
</reference>
<feature type="transmembrane region" description="Helical" evidence="7">
    <location>
        <begin position="6"/>
        <end position="30"/>
    </location>
</feature>
<evidence type="ECO:0000313" key="10">
    <source>
        <dbReference type="Proteomes" id="UP000474758"/>
    </source>
</evidence>
<feature type="transmembrane region" description="Helical" evidence="7">
    <location>
        <begin position="154"/>
        <end position="177"/>
    </location>
</feature>
<evidence type="ECO:0000256" key="5">
    <source>
        <dbReference type="ARBA" id="ARBA00022989"/>
    </source>
</evidence>
<dbReference type="Proteomes" id="UP000474758">
    <property type="component" value="Unassembled WGS sequence"/>
</dbReference>
<accession>A0A6M1TMT9</accession>
<feature type="transmembrane region" description="Helical" evidence="7">
    <location>
        <begin position="42"/>
        <end position="64"/>
    </location>
</feature>
<evidence type="ECO:0000256" key="6">
    <source>
        <dbReference type="ARBA" id="ARBA00023136"/>
    </source>
</evidence>